<keyword evidence="3" id="KW-0804">Transcription</keyword>
<dbReference type="CDD" id="cd00093">
    <property type="entry name" value="HTH_XRE"/>
    <property type="match status" value="1"/>
</dbReference>
<dbReference type="AlphaFoldDB" id="A0A7K0K4G8"/>
<keyword evidence="6" id="KW-1185">Reference proteome</keyword>
<dbReference type="Proteomes" id="UP000442535">
    <property type="component" value="Unassembled WGS sequence"/>
</dbReference>
<proteinExistence type="predicted"/>
<dbReference type="InterPro" id="IPR010982">
    <property type="entry name" value="Lambda_DNA-bd_dom_sf"/>
</dbReference>
<keyword evidence="2" id="KW-0238">DNA-binding</keyword>
<name>A0A7K0K4G8_9ACTO</name>
<dbReference type="EMBL" id="VUMY01000017">
    <property type="protein sequence ID" value="MST50371.1"/>
    <property type="molecule type" value="Genomic_DNA"/>
</dbReference>
<dbReference type="InterPro" id="IPR001387">
    <property type="entry name" value="Cro/C1-type_HTH"/>
</dbReference>
<comment type="caution">
    <text evidence="5">The sequence shown here is derived from an EMBL/GenBank/DDBJ whole genome shotgun (WGS) entry which is preliminary data.</text>
</comment>
<dbReference type="GO" id="GO:0003677">
    <property type="term" value="F:DNA binding"/>
    <property type="evidence" value="ECO:0007669"/>
    <property type="project" value="UniProtKB-KW"/>
</dbReference>
<protein>
    <submittedName>
        <fullName evidence="5">Helix-turn-helix transcriptional regulator</fullName>
    </submittedName>
</protein>
<dbReference type="SUPFAM" id="SSF47413">
    <property type="entry name" value="lambda repressor-like DNA-binding domains"/>
    <property type="match status" value="1"/>
</dbReference>
<dbReference type="PANTHER" id="PTHR40661:SF3">
    <property type="entry name" value="FELS-1 PROPHAGE TRANSCRIPTIONAL REGULATOR"/>
    <property type="match status" value="1"/>
</dbReference>
<dbReference type="Gene3D" id="1.10.260.40">
    <property type="entry name" value="lambda repressor-like DNA-binding domains"/>
    <property type="match status" value="1"/>
</dbReference>
<reference evidence="5 6" key="1">
    <citation type="submission" date="2019-08" db="EMBL/GenBank/DDBJ databases">
        <title>In-depth cultivation of the pig gut microbiome towards novel bacterial diversity and tailored functional studies.</title>
        <authorList>
            <person name="Wylensek D."/>
            <person name="Hitch T.C.A."/>
            <person name="Clavel T."/>
        </authorList>
    </citation>
    <scope>NUCLEOTIDE SEQUENCE [LARGE SCALE GENOMIC DNA]</scope>
    <source>
        <strain evidence="5 6">RF-GAM-744-WT-7</strain>
    </source>
</reference>
<feature type="domain" description="HTH cro/C1-type" evidence="4">
    <location>
        <begin position="10"/>
        <end position="64"/>
    </location>
</feature>
<accession>A0A7K0K4G8</accession>
<dbReference type="PANTHER" id="PTHR40661">
    <property type="match status" value="1"/>
</dbReference>
<organism evidence="5 6">
    <name type="scientific">Mobiluncus porci</name>
    <dbReference type="NCBI Taxonomy" id="2652278"/>
    <lineage>
        <taxon>Bacteria</taxon>
        <taxon>Bacillati</taxon>
        <taxon>Actinomycetota</taxon>
        <taxon>Actinomycetes</taxon>
        <taxon>Actinomycetales</taxon>
        <taxon>Actinomycetaceae</taxon>
        <taxon>Mobiluncus</taxon>
    </lineage>
</organism>
<dbReference type="RefSeq" id="WP_154545954.1">
    <property type="nucleotide sequence ID" value="NZ_JAQYQY010000026.1"/>
</dbReference>
<evidence type="ECO:0000313" key="5">
    <source>
        <dbReference type="EMBL" id="MST50371.1"/>
    </source>
</evidence>
<keyword evidence="1" id="KW-0805">Transcription regulation</keyword>
<evidence type="ECO:0000313" key="6">
    <source>
        <dbReference type="Proteomes" id="UP000442535"/>
    </source>
</evidence>
<evidence type="ECO:0000259" key="4">
    <source>
        <dbReference type="PROSITE" id="PS50943"/>
    </source>
</evidence>
<dbReference type="Pfam" id="PF01381">
    <property type="entry name" value="HTH_3"/>
    <property type="match status" value="1"/>
</dbReference>
<dbReference type="SMART" id="SM00530">
    <property type="entry name" value="HTH_XRE"/>
    <property type="match status" value="1"/>
</dbReference>
<evidence type="ECO:0000256" key="3">
    <source>
        <dbReference type="ARBA" id="ARBA00023163"/>
    </source>
</evidence>
<sequence length="107" mass="11823">MTNNSFSERLRSIMSDRGMSQRELAAQIGVTEAAMSRYLKGEREPHLVTANRIAQELGVTLQWLVGGVRVSEVPTGEVLVDLVARNGKLLSKEQKVEIVRVLMGVSE</sequence>
<evidence type="ECO:0000256" key="1">
    <source>
        <dbReference type="ARBA" id="ARBA00023015"/>
    </source>
</evidence>
<evidence type="ECO:0000256" key="2">
    <source>
        <dbReference type="ARBA" id="ARBA00023125"/>
    </source>
</evidence>
<gene>
    <name evidence="5" type="ORF">FYJ63_09055</name>
</gene>
<dbReference type="PROSITE" id="PS50943">
    <property type="entry name" value="HTH_CROC1"/>
    <property type="match status" value="1"/>
</dbReference>